<organism evidence="2">
    <name type="scientific">Salix viminalis</name>
    <name type="common">Common osier</name>
    <name type="synonym">Basket willow</name>
    <dbReference type="NCBI Taxonomy" id="40686"/>
    <lineage>
        <taxon>Eukaryota</taxon>
        <taxon>Viridiplantae</taxon>
        <taxon>Streptophyta</taxon>
        <taxon>Embryophyta</taxon>
        <taxon>Tracheophyta</taxon>
        <taxon>Spermatophyta</taxon>
        <taxon>Magnoliopsida</taxon>
        <taxon>eudicotyledons</taxon>
        <taxon>Gunneridae</taxon>
        <taxon>Pentapetalae</taxon>
        <taxon>rosids</taxon>
        <taxon>fabids</taxon>
        <taxon>Malpighiales</taxon>
        <taxon>Salicaceae</taxon>
        <taxon>Saliceae</taxon>
        <taxon>Salix</taxon>
    </lineage>
</organism>
<sequence length="107" mass="12231">MLCCGFGILAREEENRCGFRLRLWIRFRPSTEVFESPINGLLACPDMPRGFIHLPISMELSDVMITVHFTAQLSDYGFTQLAEELEEVSDTWPRKPPPLPESPYTGK</sequence>
<feature type="region of interest" description="Disordered" evidence="1">
    <location>
        <begin position="87"/>
        <end position="107"/>
    </location>
</feature>
<evidence type="ECO:0000256" key="1">
    <source>
        <dbReference type="SAM" id="MobiDB-lite"/>
    </source>
</evidence>
<protein>
    <submittedName>
        <fullName evidence="2">Uncharacterized protein</fullName>
    </submittedName>
</protein>
<accession>A0A6N2MYC0</accession>
<dbReference type="AlphaFoldDB" id="A0A6N2MYC0"/>
<dbReference type="EMBL" id="CAADRP010001992">
    <property type="protein sequence ID" value="VFU58487.1"/>
    <property type="molecule type" value="Genomic_DNA"/>
</dbReference>
<gene>
    <name evidence="2" type="ORF">SVIM_LOCUS427835</name>
</gene>
<reference evidence="2" key="1">
    <citation type="submission" date="2019-03" db="EMBL/GenBank/DDBJ databases">
        <authorList>
            <person name="Mank J."/>
            <person name="Almeida P."/>
        </authorList>
    </citation>
    <scope>NUCLEOTIDE SEQUENCE</scope>
    <source>
        <strain evidence="2">78183</strain>
    </source>
</reference>
<evidence type="ECO:0000313" key="2">
    <source>
        <dbReference type="EMBL" id="VFU58487.1"/>
    </source>
</evidence>
<name>A0A6N2MYC0_SALVM</name>
<proteinExistence type="predicted"/>